<dbReference type="RefSeq" id="WP_015751862.1">
    <property type="nucleotide sequence ID" value="NC_013223.1"/>
</dbReference>
<dbReference type="Gene3D" id="3.40.140.10">
    <property type="entry name" value="Cytidine Deaminase, domain 2"/>
    <property type="match status" value="1"/>
</dbReference>
<keyword evidence="1" id="KW-0645">Protease</keyword>
<dbReference type="HOGENOM" id="CLU_073529_0_0_7"/>
<dbReference type="InterPro" id="IPR037518">
    <property type="entry name" value="MPN"/>
</dbReference>
<evidence type="ECO:0000256" key="3">
    <source>
        <dbReference type="ARBA" id="ARBA00022801"/>
    </source>
</evidence>
<dbReference type="InterPro" id="IPR010994">
    <property type="entry name" value="RuvA_2-like"/>
</dbReference>
<evidence type="ECO:0000256" key="4">
    <source>
        <dbReference type="ARBA" id="ARBA00022833"/>
    </source>
</evidence>
<dbReference type="GO" id="GO:0046872">
    <property type="term" value="F:metal ion binding"/>
    <property type="evidence" value="ECO:0007669"/>
    <property type="project" value="UniProtKB-KW"/>
</dbReference>
<keyword evidence="2" id="KW-0479">Metal-binding</keyword>
<protein>
    <submittedName>
        <fullName evidence="8">DNA repair protein RadC</fullName>
    </submittedName>
</protein>
<dbReference type="CDD" id="cd08071">
    <property type="entry name" value="MPN_DUF2466"/>
    <property type="match status" value="1"/>
</dbReference>
<keyword evidence="9" id="KW-1185">Reference proteome</keyword>
<sequence>MPRQESKPHYIGHRQRLKSRFDASPESVPDYEILELLLGYALPQRDTKPLAKDLLARFGTLGSVLTASGQALQDVPGVGPGVGLFFTLLQETRARQEQSGLLGRDVLSSPERVARMARERFGRLSHEEFWVALVDNKNRLCDFCRLFTGTVDQTAVYPREVLRLALTKQASGLILVHNHPGGDPTPSPQDKDLTNRLLSASRELGFRILDHVIVCEEAFFSFQSSHML</sequence>
<dbReference type="EMBL" id="CP001734">
    <property type="protein sequence ID" value="ACV68715.1"/>
    <property type="molecule type" value="Genomic_DNA"/>
</dbReference>
<dbReference type="SUPFAM" id="SSF47781">
    <property type="entry name" value="RuvA domain 2-like"/>
    <property type="match status" value="1"/>
</dbReference>
<dbReference type="NCBIfam" id="TIGR00608">
    <property type="entry name" value="radc"/>
    <property type="match status" value="1"/>
</dbReference>
<keyword evidence="5" id="KW-0482">Metalloprotease</keyword>
<name>C8X2R8_DESRD</name>
<accession>C8X2R8</accession>
<dbReference type="InterPro" id="IPR025657">
    <property type="entry name" value="RadC_JAB"/>
</dbReference>
<dbReference type="PROSITE" id="PS50249">
    <property type="entry name" value="MPN"/>
    <property type="match status" value="1"/>
</dbReference>
<dbReference type="KEGG" id="drt:Dret_1428"/>
<dbReference type="InterPro" id="IPR001405">
    <property type="entry name" value="UPF0758"/>
</dbReference>
<evidence type="ECO:0000259" key="7">
    <source>
        <dbReference type="PROSITE" id="PS50249"/>
    </source>
</evidence>
<feature type="domain" description="MPN" evidence="7">
    <location>
        <begin position="106"/>
        <end position="228"/>
    </location>
</feature>
<evidence type="ECO:0000256" key="6">
    <source>
        <dbReference type="RuleBase" id="RU003797"/>
    </source>
</evidence>
<dbReference type="PANTHER" id="PTHR30471">
    <property type="entry name" value="DNA REPAIR PROTEIN RADC"/>
    <property type="match status" value="1"/>
</dbReference>
<dbReference type="OrthoDB" id="9804482at2"/>
<reference evidence="9" key="1">
    <citation type="submission" date="2009-09" db="EMBL/GenBank/DDBJ databases">
        <title>The complete chromosome of Desulfohalobium retbaense DSM 5692.</title>
        <authorList>
            <consortium name="US DOE Joint Genome Institute (JGI-PGF)"/>
            <person name="Lucas S."/>
            <person name="Copeland A."/>
            <person name="Lapidus A."/>
            <person name="Glavina del Rio T."/>
            <person name="Dalin E."/>
            <person name="Tice H."/>
            <person name="Bruce D."/>
            <person name="Goodwin L."/>
            <person name="Pitluck S."/>
            <person name="Kyrpides N."/>
            <person name="Mavromatis K."/>
            <person name="Ivanova N."/>
            <person name="Mikhailova N."/>
            <person name="Munk A.C."/>
            <person name="Brettin T."/>
            <person name="Detter J.C."/>
            <person name="Han C."/>
            <person name="Tapia R."/>
            <person name="Larimer F."/>
            <person name="Land M."/>
            <person name="Hauser L."/>
            <person name="Markowitz V."/>
            <person name="Cheng J.-F."/>
            <person name="Hugenholtz P."/>
            <person name="Woyke T."/>
            <person name="Wu D."/>
            <person name="Spring S."/>
            <person name="Klenk H.-P."/>
            <person name="Eisen J.A."/>
        </authorList>
    </citation>
    <scope>NUCLEOTIDE SEQUENCE [LARGE SCALE GENOMIC DNA]</scope>
    <source>
        <strain evidence="9">DSM 5692</strain>
    </source>
</reference>
<gene>
    <name evidence="8" type="ordered locus">Dret_1428</name>
</gene>
<dbReference type="PANTHER" id="PTHR30471:SF3">
    <property type="entry name" value="UPF0758 PROTEIN YEES-RELATED"/>
    <property type="match status" value="1"/>
</dbReference>
<dbReference type="eggNOG" id="COG2003">
    <property type="taxonomic scope" value="Bacteria"/>
</dbReference>
<proteinExistence type="inferred from homology"/>
<dbReference type="Gene3D" id="1.10.150.20">
    <property type="entry name" value="5' to 3' exonuclease, C-terminal subdomain"/>
    <property type="match status" value="1"/>
</dbReference>
<dbReference type="STRING" id="485915.Dret_1428"/>
<dbReference type="Proteomes" id="UP000001052">
    <property type="component" value="Chromosome"/>
</dbReference>
<organism evidence="8 9">
    <name type="scientific">Desulfohalobium retbaense (strain ATCC 49708 / DSM 5692 / JCM 16813 / HR100)</name>
    <dbReference type="NCBI Taxonomy" id="485915"/>
    <lineage>
        <taxon>Bacteria</taxon>
        <taxon>Pseudomonadati</taxon>
        <taxon>Thermodesulfobacteriota</taxon>
        <taxon>Desulfovibrionia</taxon>
        <taxon>Desulfovibrionales</taxon>
        <taxon>Desulfohalobiaceae</taxon>
        <taxon>Desulfohalobium</taxon>
    </lineage>
</organism>
<dbReference type="GO" id="GO:0006508">
    <property type="term" value="P:proteolysis"/>
    <property type="evidence" value="ECO:0007669"/>
    <property type="project" value="UniProtKB-KW"/>
</dbReference>
<evidence type="ECO:0000313" key="8">
    <source>
        <dbReference type="EMBL" id="ACV68715.1"/>
    </source>
</evidence>
<comment type="similarity">
    <text evidence="6">Belongs to the UPF0758 family.</text>
</comment>
<evidence type="ECO:0000313" key="9">
    <source>
        <dbReference type="Proteomes" id="UP000001052"/>
    </source>
</evidence>
<evidence type="ECO:0000256" key="2">
    <source>
        <dbReference type="ARBA" id="ARBA00022723"/>
    </source>
</evidence>
<evidence type="ECO:0000256" key="5">
    <source>
        <dbReference type="ARBA" id="ARBA00023049"/>
    </source>
</evidence>
<dbReference type="Pfam" id="PF04002">
    <property type="entry name" value="RadC"/>
    <property type="match status" value="1"/>
</dbReference>
<keyword evidence="3" id="KW-0378">Hydrolase</keyword>
<dbReference type="AlphaFoldDB" id="C8X2R8"/>
<dbReference type="NCBIfam" id="NF000642">
    <property type="entry name" value="PRK00024.1"/>
    <property type="match status" value="1"/>
</dbReference>
<dbReference type="GO" id="GO:0008237">
    <property type="term" value="F:metallopeptidase activity"/>
    <property type="evidence" value="ECO:0007669"/>
    <property type="project" value="UniProtKB-KW"/>
</dbReference>
<keyword evidence="4" id="KW-0862">Zinc</keyword>
<evidence type="ECO:0000256" key="1">
    <source>
        <dbReference type="ARBA" id="ARBA00022670"/>
    </source>
</evidence>
<reference evidence="8 9" key="2">
    <citation type="journal article" date="2010" name="Stand. Genomic Sci.">
        <title>Complete genome sequence of Desulfohalobium retbaense type strain (HR(100)).</title>
        <authorList>
            <person name="Spring S."/>
            <person name="Nolan M."/>
            <person name="Lapidus A."/>
            <person name="Glavina Del Rio T."/>
            <person name="Copeland A."/>
            <person name="Tice H."/>
            <person name="Cheng J.F."/>
            <person name="Lucas S."/>
            <person name="Land M."/>
            <person name="Chen F."/>
            <person name="Bruce D."/>
            <person name="Goodwin L."/>
            <person name="Pitluck S."/>
            <person name="Ivanova N."/>
            <person name="Mavromatis K."/>
            <person name="Mikhailova N."/>
            <person name="Pati A."/>
            <person name="Chen A."/>
            <person name="Palaniappan K."/>
            <person name="Hauser L."/>
            <person name="Chang Y.J."/>
            <person name="Jeffries C.D."/>
            <person name="Munk C."/>
            <person name="Kiss H."/>
            <person name="Chain P."/>
            <person name="Han C."/>
            <person name="Brettin T."/>
            <person name="Detter J.C."/>
            <person name="Schuler E."/>
            <person name="Goker M."/>
            <person name="Rohde M."/>
            <person name="Bristow J."/>
            <person name="Eisen J.A."/>
            <person name="Markowitz V."/>
            <person name="Hugenholtz P."/>
            <person name="Kyrpides N.C."/>
            <person name="Klenk H.P."/>
        </authorList>
    </citation>
    <scope>NUCLEOTIDE SEQUENCE [LARGE SCALE GENOMIC DNA]</scope>
    <source>
        <strain evidence="8 9">DSM 5692</strain>
    </source>
</reference>